<comment type="caution">
    <text evidence="1">The sequence shown here is derived from an EMBL/GenBank/DDBJ whole genome shotgun (WGS) entry which is preliminary data.</text>
</comment>
<evidence type="ECO:0000313" key="1">
    <source>
        <dbReference type="EMBL" id="KAH7670323.1"/>
    </source>
</evidence>
<dbReference type="EMBL" id="CM037020">
    <property type="protein sequence ID" value="KAH7670323.1"/>
    <property type="molecule type" value="Genomic_DNA"/>
</dbReference>
<keyword evidence="1" id="KW-0489">Methyltransferase</keyword>
<gene>
    <name evidence="1" type="ORF">IHE45_10G018400</name>
</gene>
<reference evidence="2" key="1">
    <citation type="journal article" date="2022" name="Nat. Commun.">
        <title>Chromosome evolution and the genetic basis of agronomically important traits in greater yam.</title>
        <authorList>
            <person name="Bredeson J.V."/>
            <person name="Lyons J.B."/>
            <person name="Oniyinde I.O."/>
            <person name="Okereke N.R."/>
            <person name="Kolade O."/>
            <person name="Nnabue I."/>
            <person name="Nwadili C.O."/>
            <person name="Hribova E."/>
            <person name="Parker M."/>
            <person name="Nwogha J."/>
            <person name="Shu S."/>
            <person name="Carlson J."/>
            <person name="Kariba R."/>
            <person name="Muthemba S."/>
            <person name="Knop K."/>
            <person name="Barton G.J."/>
            <person name="Sherwood A.V."/>
            <person name="Lopez-Montes A."/>
            <person name="Asiedu R."/>
            <person name="Jamnadass R."/>
            <person name="Muchugi A."/>
            <person name="Goodstein D."/>
            <person name="Egesi C.N."/>
            <person name="Featherston J."/>
            <person name="Asfaw A."/>
            <person name="Simpson G.G."/>
            <person name="Dolezel J."/>
            <person name="Hendre P.S."/>
            <person name="Van Deynze A."/>
            <person name="Kumar P.L."/>
            <person name="Obidiegwu J.E."/>
            <person name="Bhattacharjee R."/>
            <person name="Rokhsar D.S."/>
        </authorList>
    </citation>
    <scope>NUCLEOTIDE SEQUENCE [LARGE SCALE GENOMIC DNA]</scope>
    <source>
        <strain evidence="2">cv. TDa95/00328</strain>
    </source>
</reference>
<proteinExistence type="predicted"/>
<dbReference type="EC" id="2.1.1.104" evidence="1"/>
<dbReference type="Proteomes" id="UP000827976">
    <property type="component" value="Chromosome 10"/>
</dbReference>
<protein>
    <submittedName>
        <fullName evidence="1">Class I-like SAM-dependent O-methyltransferase protein</fullName>
        <ecNumber evidence="1">2.1.1.104</ecNumber>
    </submittedName>
</protein>
<accession>A0ACB7V986</accession>
<keyword evidence="1" id="KW-0808">Transferase</keyword>
<organism evidence="1 2">
    <name type="scientific">Dioscorea alata</name>
    <name type="common">Purple yam</name>
    <dbReference type="NCBI Taxonomy" id="55571"/>
    <lineage>
        <taxon>Eukaryota</taxon>
        <taxon>Viridiplantae</taxon>
        <taxon>Streptophyta</taxon>
        <taxon>Embryophyta</taxon>
        <taxon>Tracheophyta</taxon>
        <taxon>Spermatophyta</taxon>
        <taxon>Magnoliopsida</taxon>
        <taxon>Liliopsida</taxon>
        <taxon>Dioscoreales</taxon>
        <taxon>Dioscoreaceae</taxon>
        <taxon>Dioscorea</taxon>
    </lineage>
</organism>
<evidence type="ECO:0000313" key="2">
    <source>
        <dbReference type="Proteomes" id="UP000827976"/>
    </source>
</evidence>
<name>A0ACB7V986_DIOAL</name>
<keyword evidence="2" id="KW-1185">Reference proteome</keyword>
<sequence length="234" mass="26648">MARYKNLLKSEDLLKYMLETSVYPREHEQLKELREVTMKDIRGDMSVPAEEGQLLSVILKLMNAKKTIEIGVFTGYSLLTTALALPKDGKIIAIDMDRSSYEIGLPFIRKAGVEEKINFIESEAIPILDKMIEETKDGEEELYDFAFVDADKTNYGEYHERLMKLVKIGGAIIYDNTLWSGTVAEPLDFSLLEKTDLEIRNFIMKFNEFLAADSRVEISQVCVGDGLTICKRIL</sequence>